<dbReference type="Proteomes" id="UP000182063">
    <property type="component" value="Chromosome"/>
</dbReference>
<feature type="domain" description="Bacteriophage tail tape measure N-terminal" evidence="3">
    <location>
        <begin position="45"/>
        <end position="124"/>
    </location>
</feature>
<dbReference type="RefSeq" id="WP_072596412.1">
    <property type="nucleotide sequence ID" value="NZ_CP018221.1"/>
</dbReference>
<feature type="region of interest" description="Disordered" evidence="2">
    <location>
        <begin position="260"/>
        <end position="282"/>
    </location>
</feature>
<keyword evidence="5" id="KW-1185">Reference proteome</keyword>
<evidence type="ECO:0000256" key="2">
    <source>
        <dbReference type="SAM" id="MobiDB-lite"/>
    </source>
</evidence>
<organism evidence="4 5">
    <name type="scientific">Tardibacter chloracetimidivorans</name>
    <dbReference type="NCBI Taxonomy" id="1921510"/>
    <lineage>
        <taxon>Bacteria</taxon>
        <taxon>Pseudomonadati</taxon>
        <taxon>Pseudomonadota</taxon>
        <taxon>Alphaproteobacteria</taxon>
        <taxon>Sphingomonadales</taxon>
        <taxon>Sphingomonadaceae</taxon>
        <taxon>Tardibacter</taxon>
    </lineage>
</organism>
<dbReference type="OrthoDB" id="7580618at2"/>
<gene>
    <name evidence="4" type="ORF">BSL82_05660</name>
</gene>
<dbReference type="AlphaFoldDB" id="A0A1L3ZTE2"/>
<evidence type="ECO:0000313" key="5">
    <source>
        <dbReference type="Proteomes" id="UP000182063"/>
    </source>
</evidence>
<keyword evidence="1" id="KW-0175">Coiled coil</keyword>
<reference evidence="5" key="1">
    <citation type="submission" date="2016-11" db="EMBL/GenBank/DDBJ databases">
        <title>Complete Genome Sequence of alachlor-degrading Sphingomonas sp. strain JJ-A5.</title>
        <authorList>
            <person name="Lee H."/>
            <person name="Ka J.-O."/>
        </authorList>
    </citation>
    <scope>NUCLEOTIDE SEQUENCE [LARGE SCALE GENOMIC DNA]</scope>
    <source>
        <strain evidence="5">JJ-A5</strain>
    </source>
</reference>
<evidence type="ECO:0000313" key="4">
    <source>
        <dbReference type="EMBL" id="API58859.1"/>
    </source>
</evidence>
<name>A0A1L3ZTE2_9SPHN</name>
<protein>
    <recommendedName>
        <fullName evidence="3">Bacteriophage tail tape measure N-terminal domain-containing protein</fullName>
    </recommendedName>
</protein>
<dbReference type="Pfam" id="PF06791">
    <property type="entry name" value="TMP_2"/>
    <property type="match status" value="1"/>
</dbReference>
<evidence type="ECO:0000259" key="3">
    <source>
        <dbReference type="Pfam" id="PF06791"/>
    </source>
</evidence>
<sequence>MTTAASLHTSLVLESSSFVVPLRNAVTETERGSRRINDSLRRVDRAAAQSQQRMRLMGYQISDIGAQLAGGQSPFLILAQQAPQMANAMDGAKGAVGRLAAFFSGPWGAALLAAGSVTAVLASKLWDSKDATDAHSTASMTLTDVLKNLDAIMEKNAVTLKTRHVENIDAAQAQILYAESALKAAEAELALAQARRQSALEGAVGGRSANLGGFGAVDAADVAVARAEEQIAKVRGAIAGSRLQLDTQIRVHNRKVDDDLKRTDEQLSKRESAAARRAKAERERAEREALKDYAFQASLDGQRAGAVADTIERLSETKLTDVYGGDLFQKMADDAQRAIGEFTEATGRRFDELNKSAESFNQGLSDGLADALVDGKSLGDVLVNSFKRAAAEALSSGIFNLIGGANGSSGVGGFLASTFGGFFADGGTLGAGKWGIAGERGPELIKGPASIIPAHALKAMNDNYGGGNVTVMQTIAPNFAGNAATREEVAQMAVYARQSAIAGVKEAQARRGPWRS</sequence>
<evidence type="ECO:0000256" key="1">
    <source>
        <dbReference type="SAM" id="Coils"/>
    </source>
</evidence>
<proteinExistence type="predicted"/>
<dbReference type="InterPro" id="IPR009628">
    <property type="entry name" value="Phage_tape_measure_N"/>
</dbReference>
<dbReference type="KEGG" id="sphj:BSL82_05660"/>
<accession>A0A1L3ZTE2</accession>
<dbReference type="EMBL" id="CP018221">
    <property type="protein sequence ID" value="API58859.1"/>
    <property type="molecule type" value="Genomic_DNA"/>
</dbReference>
<feature type="coiled-coil region" evidence="1">
    <location>
        <begin position="168"/>
        <end position="202"/>
    </location>
</feature>
<dbReference type="STRING" id="1921510.BSL82_05660"/>